<dbReference type="OrthoDB" id="5985125at2759"/>
<dbReference type="Gene3D" id="3.60.10.10">
    <property type="entry name" value="Endonuclease/exonuclease/phosphatase"/>
    <property type="match status" value="1"/>
</dbReference>
<dbReference type="PANTHER" id="PTHR47510">
    <property type="entry name" value="REVERSE TRANSCRIPTASE DOMAIN-CONTAINING PROTEIN"/>
    <property type="match status" value="1"/>
</dbReference>
<keyword evidence="2" id="KW-1185">Reference proteome</keyword>
<evidence type="ECO:0000313" key="2">
    <source>
        <dbReference type="Proteomes" id="UP001152795"/>
    </source>
</evidence>
<proteinExistence type="predicted"/>
<dbReference type="InterPro" id="IPR005135">
    <property type="entry name" value="Endo/exonuclease/phosphatase"/>
</dbReference>
<gene>
    <name evidence="1" type="ORF">PACLA_8A066438</name>
</gene>
<dbReference type="GO" id="GO:0003824">
    <property type="term" value="F:catalytic activity"/>
    <property type="evidence" value="ECO:0007669"/>
    <property type="project" value="InterPro"/>
</dbReference>
<dbReference type="InterPro" id="IPR043502">
    <property type="entry name" value="DNA/RNA_pol_sf"/>
</dbReference>
<dbReference type="InterPro" id="IPR036691">
    <property type="entry name" value="Endo/exonu/phosph_ase_sf"/>
</dbReference>
<dbReference type="AlphaFoldDB" id="A0A6S7G8N7"/>
<dbReference type="PROSITE" id="PS50878">
    <property type="entry name" value="RT_POL"/>
    <property type="match status" value="1"/>
</dbReference>
<reference evidence="1" key="1">
    <citation type="submission" date="2020-04" db="EMBL/GenBank/DDBJ databases">
        <authorList>
            <person name="Alioto T."/>
            <person name="Alioto T."/>
            <person name="Gomez Garrido J."/>
        </authorList>
    </citation>
    <scope>NUCLEOTIDE SEQUENCE</scope>
    <source>
        <strain evidence="1">A484AB</strain>
    </source>
</reference>
<dbReference type="CDD" id="cd01650">
    <property type="entry name" value="RT_nLTR_like"/>
    <property type="match status" value="1"/>
</dbReference>
<accession>A0A6S7G8N7</accession>
<sequence length="572" mass="66466">MDRNIFSKFQLHLVMYNLSSKYLDANFENNFEEINSLATEERKETIVIGDLNCNYLNNGDHKSIKRILQLHGFKQIIKQPTRITPRSRSLIDIICTTHESRIPEHIVIANSISDHDLTGITRKMNCLKFKPRKINIRSRANYNVSQFKSDLRKIPWETLINENDVQASWDLFKQTLTTIINRHAPLIEKKVKGRDCPWLTHEIKEKMNERDHLLKKARKSGKECDWCNYRKARNSVTKCIRQHKANYNRSVFRENVNRPKQFWDQIKKCYPTRNKGETPNKLFDVEGKLISDSYLIACAFCNFLTGIGTSIQQCYVTLTEKHWQFHSYKKLQDLIDPHHCVFKFKEVTKRDILSIIKTLRSSTAPGYDNIPISFIKDGAQELSTPLVLLINLCLRQSIFPDVEKLANVTPIFKSGDRSSMDNYRPISVLPVLAKIIERVVHRQPSIYLEENCLLSPNQFGFRKGRSTQQAVTYFSDHIRDCMDKGEYCGAVFIDLKKAFDTVDHGRLLSKLSHYGIKDKELTWFENYLFGRRQRVIYDGAQSDSQPVVCGVPQGSILGPMLFILLINDIDHQ</sequence>
<evidence type="ECO:0000313" key="1">
    <source>
        <dbReference type="EMBL" id="CAB3987183.1"/>
    </source>
</evidence>
<organism evidence="1 2">
    <name type="scientific">Paramuricea clavata</name>
    <name type="common">Red gorgonian</name>
    <name type="synonym">Violescent sea-whip</name>
    <dbReference type="NCBI Taxonomy" id="317549"/>
    <lineage>
        <taxon>Eukaryota</taxon>
        <taxon>Metazoa</taxon>
        <taxon>Cnidaria</taxon>
        <taxon>Anthozoa</taxon>
        <taxon>Octocorallia</taxon>
        <taxon>Malacalcyonacea</taxon>
        <taxon>Plexauridae</taxon>
        <taxon>Paramuricea</taxon>
    </lineage>
</organism>
<dbReference type="Pfam" id="PF00078">
    <property type="entry name" value="RVT_1"/>
    <property type="match status" value="1"/>
</dbReference>
<name>A0A6S7G8N7_PARCT</name>
<dbReference type="SUPFAM" id="SSF56672">
    <property type="entry name" value="DNA/RNA polymerases"/>
    <property type="match status" value="1"/>
</dbReference>
<dbReference type="PANTHER" id="PTHR47510:SF3">
    <property type="entry name" value="ENDO_EXONUCLEASE_PHOSPHATASE DOMAIN-CONTAINING PROTEIN"/>
    <property type="match status" value="1"/>
</dbReference>
<protein>
    <submittedName>
        <fullName evidence="1">Uncharacterized protein</fullName>
    </submittedName>
</protein>
<comment type="caution">
    <text evidence="1">The sequence shown here is derived from an EMBL/GenBank/DDBJ whole genome shotgun (WGS) entry which is preliminary data.</text>
</comment>
<dbReference type="InterPro" id="IPR000477">
    <property type="entry name" value="RT_dom"/>
</dbReference>
<dbReference type="EMBL" id="CACRXK020001131">
    <property type="protein sequence ID" value="CAB3987183.1"/>
    <property type="molecule type" value="Genomic_DNA"/>
</dbReference>
<dbReference type="Pfam" id="PF14529">
    <property type="entry name" value="Exo_endo_phos_2"/>
    <property type="match status" value="1"/>
</dbReference>
<dbReference type="Proteomes" id="UP001152795">
    <property type="component" value="Unassembled WGS sequence"/>
</dbReference>